<organism evidence="1 2">
    <name type="scientific">Proteiniphilum saccharofermentans</name>
    <dbReference type="NCBI Taxonomy" id="1642647"/>
    <lineage>
        <taxon>Bacteria</taxon>
        <taxon>Pseudomonadati</taxon>
        <taxon>Bacteroidota</taxon>
        <taxon>Bacteroidia</taxon>
        <taxon>Bacteroidales</taxon>
        <taxon>Dysgonomonadaceae</taxon>
        <taxon>Proteiniphilum</taxon>
    </lineage>
</organism>
<dbReference type="EMBL" id="LT605205">
    <property type="protein sequence ID" value="SCD21713.1"/>
    <property type="molecule type" value="Genomic_DNA"/>
</dbReference>
<reference evidence="1 2" key="1">
    <citation type="submission" date="2016-08" db="EMBL/GenBank/DDBJ databases">
        <authorList>
            <person name="Seilhamer J.J."/>
        </authorList>
    </citation>
    <scope>NUCLEOTIDE SEQUENCE [LARGE SCALE GENOMIC DNA]</scope>
    <source>
        <strain evidence="1">M3/6</strain>
    </source>
</reference>
<dbReference type="PROSITE" id="PS51257">
    <property type="entry name" value="PROKAR_LIPOPROTEIN"/>
    <property type="match status" value="1"/>
</dbReference>
<evidence type="ECO:0000313" key="2">
    <source>
        <dbReference type="Proteomes" id="UP000187464"/>
    </source>
</evidence>
<keyword evidence="2" id="KW-1185">Reference proteome</keyword>
<dbReference type="STRING" id="1642647.PSM36_2919"/>
<name>A0A1R3SZW4_9BACT</name>
<dbReference type="RefSeq" id="WP_076931495.1">
    <property type="nucleotide sequence ID" value="NZ_LT605205.1"/>
</dbReference>
<sequence length="94" mass="11283">MHKPGFILFLLLVAFFSCDYEPLAQDLPSLQGTRWKYVESEAREDGTGYIYTIRLHFRDEETVISLHEFEERTQFEITSGEEETRYIYRYDTSR</sequence>
<gene>
    <name evidence="1" type="ORF">PSM36_2919</name>
</gene>
<dbReference type="KEGG" id="psac:PSM36_2919"/>
<dbReference type="AlphaFoldDB" id="A0A1R3SZW4"/>
<evidence type="ECO:0000313" key="1">
    <source>
        <dbReference type="EMBL" id="SCD21713.1"/>
    </source>
</evidence>
<accession>A0A1R3SZW4</accession>
<protein>
    <submittedName>
        <fullName evidence="1">Uncharacterized protein</fullName>
    </submittedName>
</protein>
<proteinExistence type="predicted"/>
<dbReference type="Proteomes" id="UP000187464">
    <property type="component" value="Chromosome I"/>
</dbReference>